<dbReference type="Proteomes" id="UP001054945">
    <property type="component" value="Unassembled WGS sequence"/>
</dbReference>
<dbReference type="EMBL" id="BPLR01019007">
    <property type="protein sequence ID" value="GIZ03867.1"/>
    <property type="molecule type" value="Genomic_DNA"/>
</dbReference>
<organism evidence="1 2">
    <name type="scientific">Caerostris extrusa</name>
    <name type="common">Bark spider</name>
    <name type="synonym">Caerostris bankana</name>
    <dbReference type="NCBI Taxonomy" id="172846"/>
    <lineage>
        <taxon>Eukaryota</taxon>
        <taxon>Metazoa</taxon>
        <taxon>Ecdysozoa</taxon>
        <taxon>Arthropoda</taxon>
        <taxon>Chelicerata</taxon>
        <taxon>Arachnida</taxon>
        <taxon>Araneae</taxon>
        <taxon>Araneomorphae</taxon>
        <taxon>Entelegynae</taxon>
        <taxon>Araneoidea</taxon>
        <taxon>Araneidae</taxon>
        <taxon>Caerostris</taxon>
    </lineage>
</organism>
<sequence length="190" mass="22127">MSNLKSIFPELINTAVSSCPFVEELSLQVLHKDCLQHLRRLKRLNSLCLDYAYCEDFDLEECFSSLGEIRHQLKHIVIKRNDPMGAYHRFPLNVVIDNCENLETLGVLELTEINLPLKMNTRFRRLKRICISMTSDYLGQILLYCDDLTYLLIVGEFRVDESELRENLSHISALKLQTLGIRSPYFTKMP</sequence>
<protein>
    <submittedName>
        <fullName evidence="1">Uncharacterized protein</fullName>
    </submittedName>
</protein>
<proteinExistence type="predicted"/>
<comment type="caution">
    <text evidence="1">The sequence shown here is derived from an EMBL/GenBank/DDBJ whole genome shotgun (WGS) entry which is preliminary data.</text>
</comment>
<dbReference type="SUPFAM" id="SSF52047">
    <property type="entry name" value="RNI-like"/>
    <property type="match status" value="1"/>
</dbReference>
<accession>A0AAV4Y9E9</accession>
<reference evidence="1 2" key="1">
    <citation type="submission" date="2021-06" db="EMBL/GenBank/DDBJ databases">
        <title>Caerostris extrusa draft genome.</title>
        <authorList>
            <person name="Kono N."/>
            <person name="Arakawa K."/>
        </authorList>
    </citation>
    <scope>NUCLEOTIDE SEQUENCE [LARGE SCALE GENOMIC DNA]</scope>
</reference>
<gene>
    <name evidence="1" type="ORF">CEXT_343581</name>
</gene>
<name>A0AAV4Y9E9_CAEEX</name>
<dbReference type="AlphaFoldDB" id="A0AAV4Y9E9"/>
<keyword evidence="2" id="KW-1185">Reference proteome</keyword>
<evidence type="ECO:0000313" key="2">
    <source>
        <dbReference type="Proteomes" id="UP001054945"/>
    </source>
</evidence>
<evidence type="ECO:0000313" key="1">
    <source>
        <dbReference type="EMBL" id="GIZ03867.1"/>
    </source>
</evidence>